<comment type="caution">
    <text evidence="1">The sequence shown here is derived from an EMBL/GenBank/DDBJ whole genome shotgun (WGS) entry which is preliminary data.</text>
</comment>
<dbReference type="Proteomes" id="UP000005475">
    <property type="component" value="Unassembled WGS sequence"/>
</dbReference>
<gene>
    <name evidence="1" type="ORF">BACOVA_00070</name>
</gene>
<evidence type="ECO:0000313" key="1">
    <source>
        <dbReference type="EMBL" id="EDO14213.1"/>
    </source>
</evidence>
<reference evidence="2" key="2">
    <citation type="submission" date="2007-04" db="EMBL/GenBank/DDBJ databases">
        <title>Draft genome sequence of Bacteroides ovatus (ATCC 8483).</title>
        <authorList>
            <person name="Sudarsanam P."/>
            <person name="Ley R."/>
            <person name="Guruge J."/>
            <person name="Turnbaugh P.J."/>
            <person name="Mahowald M."/>
            <person name="Liep D."/>
            <person name="Gordon J."/>
        </authorList>
    </citation>
    <scope>NUCLEOTIDE SEQUENCE [LARGE SCALE GENOMIC DNA]</scope>
    <source>
        <strain evidence="2">ATCC 8483 / DSM 1896 / JCM 5824 / BCRC 10623 / CCUG 4943 / NCTC 11153</strain>
    </source>
</reference>
<organism evidence="1 2">
    <name type="scientific">Bacteroides ovatus (strain ATCC 8483 / DSM 1896 / JCM 5824 / BCRC 10623 / CCUG 4943 / NCTC 11153)</name>
    <dbReference type="NCBI Taxonomy" id="411476"/>
    <lineage>
        <taxon>Bacteria</taxon>
        <taxon>Pseudomonadati</taxon>
        <taxon>Bacteroidota</taxon>
        <taxon>Bacteroidia</taxon>
        <taxon>Bacteroidales</taxon>
        <taxon>Bacteroidaceae</taxon>
        <taxon>Bacteroides</taxon>
    </lineage>
</organism>
<dbReference type="AlphaFoldDB" id="A0AAN3AD13"/>
<evidence type="ECO:0000313" key="2">
    <source>
        <dbReference type="Proteomes" id="UP000005475"/>
    </source>
</evidence>
<reference evidence="1 2" key="1">
    <citation type="submission" date="2007-03" db="EMBL/GenBank/DDBJ databases">
        <authorList>
            <person name="Fulton L."/>
            <person name="Clifton S."/>
            <person name="Fulton B."/>
            <person name="Xu J."/>
            <person name="Minx P."/>
            <person name="Pepin K.H."/>
            <person name="Johnson M."/>
            <person name="Thiruvilangam P."/>
            <person name="Bhonagiri V."/>
            <person name="Nash W.E."/>
            <person name="Mardis E.R."/>
            <person name="Wilson R.K."/>
        </authorList>
    </citation>
    <scope>NUCLEOTIDE SEQUENCE [LARGE SCALE GENOMIC DNA]</scope>
    <source>
        <strain evidence="2">ATCC 8483 / DSM 1896 / JCM 5824 / BCRC 10623 / CCUG 4943 / NCTC 11153</strain>
    </source>
</reference>
<protein>
    <submittedName>
        <fullName evidence="1">Uncharacterized protein</fullName>
    </submittedName>
</protein>
<name>A0AAN3AD13_BACO1</name>
<proteinExistence type="predicted"/>
<accession>A0AAN3AD13</accession>
<dbReference type="EMBL" id="AAXF02000023">
    <property type="protein sequence ID" value="EDO14213.1"/>
    <property type="molecule type" value="Genomic_DNA"/>
</dbReference>
<sequence>MSDSRQIYKNQFDKKEKEEKKKICLQKNHSPTPILFRFFPFFITK</sequence>